<dbReference type="Pfam" id="PF00004">
    <property type="entry name" value="AAA"/>
    <property type="match status" value="1"/>
</dbReference>
<dbReference type="EC" id="3.6.4.-" evidence="4"/>
<dbReference type="InterPro" id="IPR027417">
    <property type="entry name" value="P-loop_NTPase"/>
</dbReference>
<gene>
    <name evidence="6" type="ORF">Henu6_gp156</name>
</gene>
<evidence type="ECO:0000256" key="2">
    <source>
        <dbReference type="ARBA" id="ARBA00022741"/>
    </source>
</evidence>
<keyword evidence="4" id="KW-0238">DNA-binding</keyword>
<dbReference type="HAMAP" id="MF_04162">
    <property type="entry name" value="T4_Clamp_Loader_L"/>
    <property type="match status" value="1"/>
</dbReference>
<dbReference type="GO" id="GO:0005524">
    <property type="term" value="F:ATP binding"/>
    <property type="evidence" value="ECO:0007669"/>
    <property type="project" value="UniProtKB-UniRule"/>
</dbReference>
<evidence type="ECO:0000259" key="5">
    <source>
        <dbReference type="SMART" id="SM00382"/>
    </source>
</evidence>
<feature type="domain" description="AAA+ ATPase" evidence="5">
    <location>
        <begin position="41"/>
        <end position="161"/>
    </location>
</feature>
<dbReference type="InterPro" id="IPR003593">
    <property type="entry name" value="AAA+_ATPase"/>
</dbReference>
<keyword evidence="1" id="KW-0235">DNA replication</keyword>
<feature type="binding site" evidence="4">
    <location>
        <begin position="53"/>
        <end position="58"/>
    </location>
    <ligand>
        <name>ATP</name>
        <dbReference type="ChEBI" id="CHEBI:30616"/>
    </ligand>
</feature>
<dbReference type="SMART" id="SM00382">
    <property type="entry name" value="AAA"/>
    <property type="match status" value="1"/>
</dbReference>
<dbReference type="PANTHER" id="PTHR11669:SF20">
    <property type="entry name" value="REPLICATION FACTOR C SUBUNIT 4"/>
    <property type="match status" value="1"/>
</dbReference>
<evidence type="ECO:0000256" key="1">
    <source>
        <dbReference type="ARBA" id="ARBA00022705"/>
    </source>
</evidence>
<dbReference type="InterPro" id="IPR050238">
    <property type="entry name" value="DNA_Rep/Repair_Clamp_Loader"/>
</dbReference>
<dbReference type="Pfam" id="PF21328">
    <property type="entry name" value="Gp44_lid"/>
    <property type="match status" value="1"/>
</dbReference>
<reference evidence="6 7" key="1">
    <citation type="submission" date="2018-11" db="EMBL/GenBank/DDBJ databases">
        <authorList>
            <person name="Teng T."/>
        </authorList>
    </citation>
    <scope>NUCLEOTIDE SEQUENCE [LARGE SCALE GENOMIC DNA]</scope>
</reference>
<name>A0A410T5P2_9CAUD</name>
<dbReference type="EMBL" id="MK240351">
    <property type="protein sequence ID" value="QAU03959.1"/>
    <property type="molecule type" value="Genomic_DNA"/>
</dbReference>
<dbReference type="Gene3D" id="3.40.50.300">
    <property type="entry name" value="P-loop containing nucleotide triphosphate hydrolases"/>
    <property type="match status" value="1"/>
</dbReference>
<comment type="similarity">
    <text evidence="4">Belongs to the Tevenvirinae sliding-clamp-loader large subunit family.</text>
</comment>
<dbReference type="InterPro" id="IPR046388">
    <property type="entry name" value="T4_Clamp_Loader_L"/>
</dbReference>
<evidence type="ECO:0000313" key="7">
    <source>
        <dbReference type="Proteomes" id="UP000289169"/>
    </source>
</evidence>
<keyword evidence="4" id="KW-1194">Viral DNA replication</keyword>
<keyword evidence="4" id="KW-0378">Hydrolase</keyword>
<protein>
    <recommendedName>
        <fullName evidence="4">Sliding-clamp-loader large subunit</fullName>
        <ecNumber evidence="4">3.6.4.-</ecNumber>
    </recommendedName>
    <alternativeName>
        <fullName evidence="4">Clamp loader gp44 subunit</fullName>
    </alternativeName>
</protein>
<dbReference type="InterPro" id="IPR048817">
    <property type="entry name" value="Gp44_C"/>
</dbReference>
<dbReference type="GO" id="GO:0039693">
    <property type="term" value="P:viral DNA genome replication"/>
    <property type="evidence" value="ECO:0007669"/>
    <property type="project" value="UniProtKB-UniRule"/>
</dbReference>
<dbReference type="InterPro" id="IPR048815">
    <property type="entry name" value="Gp44_lid"/>
</dbReference>
<evidence type="ECO:0000256" key="3">
    <source>
        <dbReference type="ARBA" id="ARBA00022840"/>
    </source>
</evidence>
<dbReference type="GO" id="GO:0003677">
    <property type="term" value="F:DNA binding"/>
    <property type="evidence" value="ECO:0007669"/>
    <property type="project" value="UniProtKB-UniRule"/>
</dbReference>
<dbReference type="InterPro" id="IPR003959">
    <property type="entry name" value="ATPase_AAA_core"/>
</dbReference>
<dbReference type="Pfam" id="PF21429">
    <property type="entry name" value="Gp44_C"/>
    <property type="match status" value="1"/>
</dbReference>
<feature type="binding site" evidence="4">
    <location>
        <position position="205"/>
    </location>
    <ligand>
        <name>ATP</name>
        <dbReference type="ChEBI" id="CHEBI:30616"/>
    </ligand>
</feature>
<feature type="binding site" evidence="4">
    <location>
        <begin position="12"/>
        <end position="15"/>
    </location>
    <ligand>
        <name>ATP</name>
        <dbReference type="ChEBI" id="CHEBI:30616"/>
    </ligand>
</feature>
<comment type="function">
    <text evidence="4">Forms the sliding-clamp-loader together with the small subunit. Functions as an ATPase enzyme. The clamp loader holds the clamp in an open conformation and places it onto the DNA. 4 ATP molecules must bind to the sliding-clamp-loader before the latter can open the sliding clamp. ATP hydrolysis triggers the detachment of the sliding clamp from the sliding-clamp-loader, freeing the sliding clamp to track along DNA.</text>
</comment>
<dbReference type="SUPFAM" id="SSF52540">
    <property type="entry name" value="P-loop containing nucleoside triphosphate hydrolases"/>
    <property type="match status" value="1"/>
</dbReference>
<dbReference type="GO" id="GO:0006281">
    <property type="term" value="P:DNA repair"/>
    <property type="evidence" value="ECO:0007669"/>
    <property type="project" value="TreeGrafter"/>
</dbReference>
<dbReference type="GO" id="GO:0006261">
    <property type="term" value="P:DNA-templated DNA replication"/>
    <property type="evidence" value="ECO:0007669"/>
    <property type="project" value="TreeGrafter"/>
</dbReference>
<feature type="binding site" evidence="4">
    <location>
        <position position="24"/>
    </location>
    <ligand>
        <name>ATP</name>
        <dbReference type="ChEBI" id="CHEBI:30616"/>
    </ligand>
</feature>
<dbReference type="Gene3D" id="1.10.8.60">
    <property type="match status" value="1"/>
</dbReference>
<dbReference type="Proteomes" id="UP000289169">
    <property type="component" value="Segment"/>
</dbReference>
<dbReference type="GO" id="GO:0003689">
    <property type="term" value="F:DNA clamp loader activity"/>
    <property type="evidence" value="ECO:0007669"/>
    <property type="project" value="UniProtKB-UniRule"/>
</dbReference>
<keyword evidence="2 4" id="KW-0547">Nucleotide-binding</keyword>
<organism evidence="6 7">
    <name type="scientific">Acinetobacter phage Henu6</name>
    <dbReference type="NCBI Taxonomy" id="2500136"/>
    <lineage>
        <taxon>Viruses</taxon>
        <taxon>Duplodnaviria</taxon>
        <taxon>Heunggongvirae</taxon>
        <taxon>Uroviricota</taxon>
        <taxon>Caudoviricetes</taxon>
        <taxon>Pantevenvirales</taxon>
        <taxon>Straboviridae</taxon>
        <taxon>Twarogvirinae</taxon>
        <taxon>Zedzedvirus</taxon>
        <taxon>Zedzedvirus zz1</taxon>
    </lineage>
</organism>
<dbReference type="GO" id="GO:0016887">
    <property type="term" value="F:ATP hydrolysis activity"/>
    <property type="evidence" value="ECO:0007669"/>
    <property type="project" value="UniProtKB-UniRule"/>
</dbReference>
<proteinExistence type="inferred from homology"/>
<comment type="subunit">
    <text evidence="4">The sliding-clamp-loader consists of 4 large subunits and 1 small subunit. Interacts with the sliding clamp; this interaction allows the sliding-clamp-loader to open the sliding clamp. Part of the replicase complex that includes the DNA polymerase, the polymerase clamp, the clamp loader complex, the single-stranded DNA binding protein, the primase, the helicase and the helicase assembly factor.</text>
</comment>
<evidence type="ECO:0000256" key="4">
    <source>
        <dbReference type="HAMAP-Rule" id="MF_04162"/>
    </source>
</evidence>
<dbReference type="PANTHER" id="PTHR11669">
    <property type="entry name" value="REPLICATION FACTOR C / DNA POLYMERASE III GAMMA-TAU SUBUNIT"/>
    <property type="match status" value="1"/>
</dbReference>
<evidence type="ECO:0000313" key="6">
    <source>
        <dbReference type="EMBL" id="QAU03959.1"/>
    </source>
</evidence>
<keyword evidence="3 4" id="KW-0067">ATP-binding</keyword>
<dbReference type="CDD" id="cd00009">
    <property type="entry name" value="AAA"/>
    <property type="match status" value="1"/>
</dbReference>
<dbReference type="Gene3D" id="1.20.272.10">
    <property type="match status" value="1"/>
</dbReference>
<sequence>MLTVNEREHMFELKYRPGSIEECILPAADKEIFRGLVKKKRLPHLVLQSNSPGTGKTTVANALCNDVDAEYMFVNGSGVGIDFIKNELTRFATSKSLEGKQKVIILDEFDRAQLGEAQRYLRSFMESYGKSCSLIITANNLDGILEAIRSRSRVIKFGQPTAEDSVQMMREMIQRSMEICKNEGIVVEEPKVLAALVKKNFPDFRSTIVALDHYSTNGKIDAGILSIVMETRGSIDDVLTAIQNKDFAQLRALAAKYAPDYSNFIEKLANELYTRVNKVSILRMYEIIGENNQMKGLCANLEIHLVYMFIQLLKEMQFN</sequence>
<accession>A0A410T5P2</accession>